<feature type="transmembrane region" description="Helical" evidence="3">
    <location>
        <begin position="146"/>
        <end position="166"/>
    </location>
</feature>
<comment type="similarity">
    <text evidence="2">Belongs to the EamA transporter family.</text>
</comment>
<evidence type="ECO:0000256" key="1">
    <source>
        <dbReference type="ARBA" id="ARBA00004127"/>
    </source>
</evidence>
<feature type="transmembrane region" description="Helical" evidence="3">
    <location>
        <begin position="172"/>
        <end position="192"/>
    </location>
</feature>
<sequence>MKDAELQSSTEAERNITIVQSSPQSAKLSISPVIPLLIGMLAISFAPILVRASDAPVSVQGMYRMLFTFLLMLPFGAKQLRTVHTISRKDWLLLAAAGFFLALHFLLWMASLTYTSIASSTILLALEPVFVLIGAFFLFKDRPHRFAVIGMLVALVGAVSIGSGDIGLSQRAFFGDMLSFLGALAVAVNMLIAKQIMRRLSSYLYSLIVFGITAACFFVYNLITGIAMTGYSLKEWGVFLLLAVVPTVFGHMIFNWLLKYVKPATISMTVLAEPVGASLLGMLLFREMISGFQLIGGLFIIAGLVIYMRAEKQGAAADIGTEQPETAVDGEPLQA</sequence>
<dbReference type="EMBL" id="JAAAMV010000002">
    <property type="protein sequence ID" value="NBD23375.1"/>
    <property type="molecule type" value="Genomic_DNA"/>
</dbReference>
<keyword evidence="3" id="KW-0812">Transmembrane</keyword>
<evidence type="ECO:0000313" key="6">
    <source>
        <dbReference type="Proteomes" id="UP000665561"/>
    </source>
</evidence>
<evidence type="ECO:0000256" key="3">
    <source>
        <dbReference type="SAM" id="Phobius"/>
    </source>
</evidence>
<dbReference type="Proteomes" id="UP000665561">
    <property type="component" value="Unassembled WGS sequence"/>
</dbReference>
<keyword evidence="3" id="KW-0472">Membrane</keyword>
<reference evidence="5 6" key="1">
    <citation type="submission" date="2020-01" db="EMBL/GenBank/DDBJ databases">
        <title>Paenibacillus soybeanensis sp. nov. isolated from the nodules of soybean (Glycine max(L.) Merr).</title>
        <authorList>
            <person name="Wang H."/>
        </authorList>
    </citation>
    <scope>NUCLEOTIDE SEQUENCE [LARGE SCALE GENOMIC DNA]</scope>
    <source>
        <strain evidence="5 6">T1</strain>
    </source>
</reference>
<gene>
    <name evidence="5" type="ORF">GT019_05780</name>
</gene>
<dbReference type="PANTHER" id="PTHR22911:SF76">
    <property type="entry name" value="EAMA DOMAIN-CONTAINING PROTEIN"/>
    <property type="match status" value="1"/>
</dbReference>
<feature type="transmembrane region" description="Helical" evidence="3">
    <location>
        <begin position="236"/>
        <end position="258"/>
    </location>
</feature>
<dbReference type="Pfam" id="PF00892">
    <property type="entry name" value="EamA"/>
    <property type="match status" value="2"/>
</dbReference>
<dbReference type="InterPro" id="IPR037185">
    <property type="entry name" value="EmrE-like"/>
</dbReference>
<keyword evidence="3" id="KW-1133">Transmembrane helix</keyword>
<name>A0ABW9XL99_9BACL</name>
<proteinExistence type="inferred from homology"/>
<evidence type="ECO:0000313" key="5">
    <source>
        <dbReference type="EMBL" id="NBD23375.1"/>
    </source>
</evidence>
<dbReference type="PANTHER" id="PTHR22911">
    <property type="entry name" value="ACYL-MALONYL CONDENSING ENZYME-RELATED"/>
    <property type="match status" value="1"/>
</dbReference>
<keyword evidence="6" id="KW-1185">Reference proteome</keyword>
<comment type="caution">
    <text evidence="5">The sequence shown here is derived from an EMBL/GenBank/DDBJ whole genome shotgun (WGS) entry which is preliminary data.</text>
</comment>
<feature type="transmembrane region" description="Helical" evidence="3">
    <location>
        <begin position="92"/>
        <end position="111"/>
    </location>
</feature>
<feature type="transmembrane region" description="Helical" evidence="3">
    <location>
        <begin position="62"/>
        <end position="80"/>
    </location>
</feature>
<feature type="transmembrane region" description="Helical" evidence="3">
    <location>
        <begin position="204"/>
        <end position="230"/>
    </location>
</feature>
<evidence type="ECO:0000259" key="4">
    <source>
        <dbReference type="Pfam" id="PF00892"/>
    </source>
</evidence>
<evidence type="ECO:0000256" key="2">
    <source>
        <dbReference type="ARBA" id="ARBA00007362"/>
    </source>
</evidence>
<feature type="transmembrane region" description="Helical" evidence="3">
    <location>
        <begin position="30"/>
        <end position="50"/>
    </location>
</feature>
<accession>A0ABW9XL99</accession>
<feature type="domain" description="EamA" evidence="4">
    <location>
        <begin position="174"/>
        <end position="307"/>
    </location>
</feature>
<dbReference type="SUPFAM" id="SSF103481">
    <property type="entry name" value="Multidrug resistance efflux transporter EmrE"/>
    <property type="match status" value="2"/>
</dbReference>
<feature type="transmembrane region" description="Helical" evidence="3">
    <location>
        <begin position="117"/>
        <end position="139"/>
    </location>
</feature>
<feature type="domain" description="EamA" evidence="4">
    <location>
        <begin position="35"/>
        <end position="161"/>
    </location>
</feature>
<protein>
    <submittedName>
        <fullName evidence="5">EamA family transporter</fullName>
    </submittedName>
</protein>
<comment type="subcellular location">
    <subcellularLocation>
        <location evidence="1">Endomembrane system</location>
        <topology evidence="1">Multi-pass membrane protein</topology>
    </subcellularLocation>
</comment>
<dbReference type="InterPro" id="IPR000620">
    <property type="entry name" value="EamA_dom"/>
</dbReference>
<feature type="transmembrane region" description="Helical" evidence="3">
    <location>
        <begin position="265"/>
        <end position="285"/>
    </location>
</feature>
<organism evidence="5 6">
    <name type="scientific">Paenibacillus glycinis</name>
    <dbReference type="NCBI Taxonomy" id="2697035"/>
    <lineage>
        <taxon>Bacteria</taxon>
        <taxon>Bacillati</taxon>
        <taxon>Bacillota</taxon>
        <taxon>Bacilli</taxon>
        <taxon>Bacillales</taxon>
        <taxon>Paenibacillaceae</taxon>
        <taxon>Paenibacillus</taxon>
    </lineage>
</organism>
<feature type="transmembrane region" description="Helical" evidence="3">
    <location>
        <begin position="291"/>
        <end position="308"/>
    </location>
</feature>